<proteinExistence type="predicted"/>
<evidence type="ECO:0000313" key="1">
    <source>
        <dbReference type="EMBL" id="CRK87863.1"/>
    </source>
</evidence>
<organism evidence="1 2">
    <name type="scientific">Clunio marinus</name>
    <dbReference type="NCBI Taxonomy" id="568069"/>
    <lineage>
        <taxon>Eukaryota</taxon>
        <taxon>Metazoa</taxon>
        <taxon>Ecdysozoa</taxon>
        <taxon>Arthropoda</taxon>
        <taxon>Hexapoda</taxon>
        <taxon>Insecta</taxon>
        <taxon>Pterygota</taxon>
        <taxon>Neoptera</taxon>
        <taxon>Endopterygota</taxon>
        <taxon>Diptera</taxon>
        <taxon>Nematocera</taxon>
        <taxon>Chironomoidea</taxon>
        <taxon>Chironomidae</taxon>
        <taxon>Clunio</taxon>
    </lineage>
</organism>
<reference evidence="1 2" key="1">
    <citation type="submission" date="2015-04" db="EMBL/GenBank/DDBJ databases">
        <authorList>
            <person name="Syromyatnikov M.Y."/>
            <person name="Popov V.N."/>
        </authorList>
    </citation>
    <scope>NUCLEOTIDE SEQUENCE [LARGE SCALE GENOMIC DNA]</scope>
</reference>
<name>A0A1J1HIJ6_9DIPT</name>
<sequence length="59" mass="6917">MQINKKKEERLKFDKKMKFLLLFIIIVLVLTSLSHASNGPLDNHLLSTRLLEKDLLKLK</sequence>
<dbReference type="AlphaFoldDB" id="A0A1J1HIJ6"/>
<dbReference type="Proteomes" id="UP000183832">
    <property type="component" value="Unassembled WGS sequence"/>
</dbReference>
<protein>
    <submittedName>
        <fullName evidence="1">CLUMA_CG001650, isoform A</fullName>
    </submittedName>
</protein>
<evidence type="ECO:0000313" key="2">
    <source>
        <dbReference type="Proteomes" id="UP000183832"/>
    </source>
</evidence>
<dbReference type="EMBL" id="CVRI01000006">
    <property type="protein sequence ID" value="CRK87863.1"/>
    <property type="molecule type" value="Genomic_DNA"/>
</dbReference>
<accession>A0A1J1HIJ6</accession>
<keyword evidence="2" id="KW-1185">Reference proteome</keyword>
<gene>
    <name evidence="1" type="ORF">CLUMA_CG001650</name>
</gene>